<feature type="signal peptide" evidence="2">
    <location>
        <begin position="1"/>
        <end position="25"/>
    </location>
</feature>
<keyword evidence="1 2" id="KW-0732">Signal</keyword>
<keyword evidence="5" id="KW-1185">Reference proteome</keyword>
<feature type="chain" id="PRO_5020678573" evidence="2">
    <location>
        <begin position="26"/>
        <end position="607"/>
    </location>
</feature>
<feature type="domain" description="Secretion system C-terminal sorting" evidence="3">
    <location>
        <begin position="538"/>
        <end position="599"/>
    </location>
</feature>
<dbReference type="NCBIfam" id="TIGR04183">
    <property type="entry name" value="Por_Secre_tail"/>
    <property type="match status" value="1"/>
</dbReference>
<organism evidence="4 5">
    <name type="scientific">Epilithonimonas xixisoli</name>
    <dbReference type="NCBI Taxonomy" id="1476462"/>
    <lineage>
        <taxon>Bacteria</taxon>
        <taxon>Pseudomonadati</taxon>
        <taxon>Bacteroidota</taxon>
        <taxon>Flavobacteriia</taxon>
        <taxon>Flavobacteriales</taxon>
        <taxon>Weeksellaceae</taxon>
        <taxon>Chryseobacterium group</taxon>
        <taxon>Epilithonimonas</taxon>
    </lineage>
</organism>
<dbReference type="Proteomes" id="UP000295313">
    <property type="component" value="Unassembled WGS sequence"/>
</dbReference>
<evidence type="ECO:0000259" key="3">
    <source>
        <dbReference type="Pfam" id="PF18962"/>
    </source>
</evidence>
<dbReference type="InterPro" id="IPR026444">
    <property type="entry name" value="Secre_tail"/>
</dbReference>
<dbReference type="Pfam" id="PF18962">
    <property type="entry name" value="Por_Secre_tail"/>
    <property type="match status" value="1"/>
</dbReference>
<name>A0A4V3H285_9FLAO</name>
<evidence type="ECO:0000256" key="1">
    <source>
        <dbReference type="ARBA" id="ARBA00022729"/>
    </source>
</evidence>
<evidence type="ECO:0000256" key="2">
    <source>
        <dbReference type="SAM" id="SignalP"/>
    </source>
</evidence>
<accession>A0A4V3H285</accession>
<comment type="caution">
    <text evidence="4">The sequence shown here is derived from an EMBL/GenBank/DDBJ whole genome shotgun (WGS) entry which is preliminary data.</text>
</comment>
<gene>
    <name evidence="4" type="ORF">B0I22_2565</name>
</gene>
<reference evidence="4 5" key="1">
    <citation type="submission" date="2019-03" db="EMBL/GenBank/DDBJ databases">
        <title>Genomic Encyclopedia of Type Strains, Phase III (KMG-III): the genomes of soil and plant-associated and newly described type strains.</title>
        <authorList>
            <person name="Whitman W."/>
        </authorList>
    </citation>
    <scope>NUCLEOTIDE SEQUENCE [LARGE SCALE GENOMIC DNA]</scope>
    <source>
        <strain evidence="4 5">CGMCC 1.12802</strain>
    </source>
</reference>
<dbReference type="AlphaFoldDB" id="A0A4V3H285"/>
<dbReference type="RefSeq" id="WP_133945204.1">
    <property type="nucleotide sequence ID" value="NZ_SOEO01000003.1"/>
</dbReference>
<protein>
    <submittedName>
        <fullName evidence="4">Putative secreted protein (Por secretion system target)</fullName>
    </submittedName>
</protein>
<sequence length="607" mass="65941">MKNHYPFLKSTFLCIGISLSSTMVAQMQFRLFTDFATNLTDVNDSGTAITSSKYYNLPTNSWTPIEQEAIQMASITNDGNVAGAMFYDEENYIFQPAYKKDGVWNPVGWLPDSNPSDSSFTTYKMSNNGKYVVGQMSKGCCTFGSFYYDTVTHEMKEIFDDAYVAITAYSVNNEGIIAGWADDQKFGSTRRIPVYITPDKQIHFIINPNDVGTISAASGAHDISDSGIIVGNYQLNAFVYNMSTGTYKELEPLPGYKNADLVSVSENGLAVGYVQYLDDWGSPVRDAVVYHPSLGDKLILVKDILAEKEINIDTADGLLGTAYAVSPNGKYLGGWVGSPIFGNGWMAYLDDYIKTETSCSQGDASIVLEDGNDITGTLQVADDFVVAAGKKMTINQVKIKTVHLGGNLNTIAFNFYKDNAGLPGAVESTVSAMTPTSMTQVETYYGYPVYEVVANLPSPVVLTEGTYWLQPVGTGSKVYFGTVSTNTGGSKTALKNGSSAWNYSSLPAAYSLFEVSGTCEDAPTMGITDIKSSNFSYYPNPINDVLNITSDKKVKNVSVYNTSGQLVLVTDKITNGQMSVSSLVSGVYIFSATLEDGQIETFRIIKK</sequence>
<dbReference type="OrthoDB" id="1210035at2"/>
<evidence type="ECO:0000313" key="5">
    <source>
        <dbReference type="Proteomes" id="UP000295313"/>
    </source>
</evidence>
<dbReference type="EMBL" id="SOEO01000003">
    <property type="protein sequence ID" value="TDX82557.1"/>
    <property type="molecule type" value="Genomic_DNA"/>
</dbReference>
<evidence type="ECO:0000313" key="4">
    <source>
        <dbReference type="EMBL" id="TDX82557.1"/>
    </source>
</evidence>
<proteinExistence type="predicted"/>